<dbReference type="InterPro" id="IPR022893">
    <property type="entry name" value="Shikimate_DH_fam"/>
</dbReference>
<dbReference type="PANTHER" id="PTHR21089:SF1">
    <property type="entry name" value="BIFUNCTIONAL 3-DEHYDROQUINATE DEHYDRATASE_SHIKIMATE DEHYDROGENASE, CHLOROPLASTIC"/>
    <property type="match status" value="1"/>
</dbReference>
<feature type="domain" description="Quinate/shikimate 5-dehydrogenase/glutamyl-tRNA reductase" evidence="9">
    <location>
        <begin position="116"/>
        <end position="191"/>
    </location>
</feature>
<keyword evidence="3 8" id="KW-0028">Amino-acid biosynthesis</keyword>
<keyword evidence="4 8" id="KW-0521">NADP</keyword>
<feature type="binding site" evidence="8">
    <location>
        <position position="215"/>
    </location>
    <ligand>
        <name>shikimate</name>
        <dbReference type="ChEBI" id="CHEBI:36208"/>
    </ligand>
</feature>
<feature type="binding site" evidence="8">
    <location>
        <position position="102"/>
    </location>
    <ligand>
        <name>shikimate</name>
        <dbReference type="ChEBI" id="CHEBI:36208"/>
    </ligand>
</feature>
<evidence type="ECO:0000313" key="13">
    <source>
        <dbReference type="Proteomes" id="UP001589814"/>
    </source>
</evidence>
<comment type="caution">
    <text evidence="12">The sequence shown here is derived from an EMBL/GenBank/DDBJ whole genome shotgun (WGS) entry which is preliminary data.</text>
</comment>
<evidence type="ECO:0000256" key="1">
    <source>
        <dbReference type="ARBA" id="ARBA00004871"/>
    </source>
</evidence>
<keyword evidence="5 8" id="KW-0560">Oxidoreductase</keyword>
<feature type="binding site" evidence="8">
    <location>
        <begin position="150"/>
        <end position="155"/>
    </location>
    <ligand>
        <name>NADP(+)</name>
        <dbReference type="ChEBI" id="CHEBI:58349"/>
    </ligand>
</feature>
<evidence type="ECO:0000256" key="6">
    <source>
        <dbReference type="ARBA" id="ARBA00023141"/>
    </source>
</evidence>
<dbReference type="EMBL" id="JBHLVX010000067">
    <property type="protein sequence ID" value="MFC0269796.1"/>
    <property type="molecule type" value="Genomic_DNA"/>
</dbReference>
<feature type="binding site" evidence="8">
    <location>
        <position position="78"/>
    </location>
    <ligand>
        <name>NADP(+)</name>
        <dbReference type="ChEBI" id="CHEBI:58349"/>
    </ligand>
</feature>
<evidence type="ECO:0000256" key="7">
    <source>
        <dbReference type="ARBA" id="ARBA00049442"/>
    </source>
</evidence>
<evidence type="ECO:0000259" key="11">
    <source>
        <dbReference type="Pfam" id="PF18317"/>
    </source>
</evidence>
<feature type="binding site" evidence="8">
    <location>
        <position position="213"/>
    </location>
    <ligand>
        <name>NADP(+)</name>
        <dbReference type="ChEBI" id="CHEBI:58349"/>
    </ligand>
</feature>
<dbReference type="InterPro" id="IPR011342">
    <property type="entry name" value="Shikimate_DH"/>
</dbReference>
<feature type="domain" description="Shikimate dehydrogenase substrate binding N-terminal" evidence="10">
    <location>
        <begin position="7"/>
        <end position="89"/>
    </location>
</feature>
<organism evidence="12 13">
    <name type="scientific">Kushneria aurantia</name>
    <dbReference type="NCBI Taxonomy" id="504092"/>
    <lineage>
        <taxon>Bacteria</taxon>
        <taxon>Pseudomonadati</taxon>
        <taxon>Pseudomonadota</taxon>
        <taxon>Gammaproteobacteria</taxon>
        <taxon>Oceanospirillales</taxon>
        <taxon>Halomonadaceae</taxon>
        <taxon>Kushneria</taxon>
    </lineage>
</organism>
<evidence type="ECO:0000256" key="8">
    <source>
        <dbReference type="HAMAP-Rule" id="MF_00222"/>
    </source>
</evidence>
<comment type="function">
    <text evidence="8">Involved in the biosynthesis of the chorismate, which leads to the biosynthesis of aromatic amino acids. Catalyzes the reversible NADPH linked reduction of 3-dehydroshikimate (DHSA) to yield shikimate (SA).</text>
</comment>
<feature type="binding site" evidence="8">
    <location>
        <begin position="15"/>
        <end position="17"/>
    </location>
    <ligand>
        <name>shikimate</name>
        <dbReference type="ChEBI" id="CHEBI:36208"/>
    </ligand>
</feature>
<dbReference type="CDD" id="cd01065">
    <property type="entry name" value="NAD_bind_Shikimate_DH"/>
    <property type="match status" value="1"/>
</dbReference>
<dbReference type="InterPro" id="IPR013708">
    <property type="entry name" value="Shikimate_DH-bd_N"/>
</dbReference>
<comment type="similarity">
    <text evidence="8">Belongs to the shikimate dehydrogenase family.</text>
</comment>
<keyword evidence="6 8" id="KW-0057">Aromatic amino acid biosynthesis</keyword>
<dbReference type="Gene3D" id="3.40.50.720">
    <property type="entry name" value="NAD(P)-binding Rossmann-like Domain"/>
    <property type="match status" value="1"/>
</dbReference>
<reference evidence="12 13" key="1">
    <citation type="submission" date="2024-09" db="EMBL/GenBank/DDBJ databases">
        <authorList>
            <person name="Sun Q."/>
            <person name="Mori K."/>
        </authorList>
    </citation>
    <scope>NUCLEOTIDE SEQUENCE [LARGE SCALE GENOMIC DNA]</scope>
    <source>
        <strain evidence="12 13">CCM 7415</strain>
    </source>
</reference>
<evidence type="ECO:0000256" key="5">
    <source>
        <dbReference type="ARBA" id="ARBA00023002"/>
    </source>
</evidence>
<dbReference type="PANTHER" id="PTHR21089">
    <property type="entry name" value="SHIKIMATE DEHYDROGENASE"/>
    <property type="match status" value="1"/>
</dbReference>
<dbReference type="NCBIfam" id="TIGR00507">
    <property type="entry name" value="aroE"/>
    <property type="match status" value="1"/>
</dbReference>
<dbReference type="GO" id="GO:0004764">
    <property type="term" value="F:shikimate 3-dehydrogenase (NADP+) activity"/>
    <property type="evidence" value="ECO:0007669"/>
    <property type="project" value="UniProtKB-EC"/>
</dbReference>
<dbReference type="Gene3D" id="3.40.50.10860">
    <property type="entry name" value="Leucine Dehydrogenase, chain A, domain 1"/>
    <property type="match status" value="1"/>
</dbReference>
<sequence length="270" mass="28394">MSDLYAVFGNPVAHSKSPQIHAAFAAQLGERVRYEAREAETDGFEAAWQRFVGEGGRGANVTLPFKQQAATLADRLSERAALAAAVNTLIPGDGELLGDNTDGVGLLHDLQRLGAPLAGARIAVLGAGGAVRGVLGPLLAVAPQRLVIANRTAAKAHELAALFKAHGAIEGGGFEALGEGFDLVINATSASLAGELPPLPERLIAEEGVAYDMMYGAEPTVFMQWADARGARCHDGLGMLVGQAAESWFQWRGSRPDPEPVLARLRAELW</sequence>
<dbReference type="Pfam" id="PF01488">
    <property type="entry name" value="Shikimate_DH"/>
    <property type="match status" value="1"/>
</dbReference>
<comment type="catalytic activity">
    <reaction evidence="7 8">
        <text>shikimate + NADP(+) = 3-dehydroshikimate + NADPH + H(+)</text>
        <dbReference type="Rhea" id="RHEA:17737"/>
        <dbReference type="ChEBI" id="CHEBI:15378"/>
        <dbReference type="ChEBI" id="CHEBI:16630"/>
        <dbReference type="ChEBI" id="CHEBI:36208"/>
        <dbReference type="ChEBI" id="CHEBI:57783"/>
        <dbReference type="ChEBI" id="CHEBI:58349"/>
        <dbReference type="EC" id="1.1.1.25"/>
    </reaction>
</comment>
<dbReference type="RefSeq" id="WP_019952067.1">
    <property type="nucleotide sequence ID" value="NZ_JBHLVX010000067.1"/>
</dbReference>
<dbReference type="InterPro" id="IPR046346">
    <property type="entry name" value="Aminoacid_DH-like_N_sf"/>
</dbReference>
<feature type="binding site" evidence="8">
    <location>
        <position position="87"/>
    </location>
    <ligand>
        <name>shikimate</name>
        <dbReference type="ChEBI" id="CHEBI:36208"/>
    </ligand>
</feature>
<feature type="binding site" evidence="8">
    <location>
        <position position="236"/>
    </location>
    <ligand>
        <name>NADP(+)</name>
        <dbReference type="ChEBI" id="CHEBI:58349"/>
    </ligand>
</feature>
<dbReference type="Proteomes" id="UP001589814">
    <property type="component" value="Unassembled WGS sequence"/>
</dbReference>
<proteinExistence type="inferred from homology"/>
<name>A0ABV6G8Q6_9GAMM</name>
<comment type="pathway">
    <text evidence="1 8">Metabolic intermediate biosynthesis; chorismate biosynthesis; chorismate from D-erythrose 4-phosphate and phosphoenolpyruvate: step 4/7.</text>
</comment>
<dbReference type="Pfam" id="PF08501">
    <property type="entry name" value="Shikimate_dh_N"/>
    <property type="match status" value="1"/>
</dbReference>
<dbReference type="InterPro" id="IPR041121">
    <property type="entry name" value="SDH_C"/>
</dbReference>
<dbReference type="EC" id="1.1.1.25" evidence="2 8"/>
<evidence type="ECO:0000256" key="3">
    <source>
        <dbReference type="ARBA" id="ARBA00022605"/>
    </source>
</evidence>
<feature type="binding site" evidence="8">
    <location>
        <position position="62"/>
    </location>
    <ligand>
        <name>shikimate</name>
        <dbReference type="ChEBI" id="CHEBI:36208"/>
    </ligand>
</feature>
<evidence type="ECO:0000313" key="12">
    <source>
        <dbReference type="EMBL" id="MFC0269796.1"/>
    </source>
</evidence>
<dbReference type="SUPFAM" id="SSF53223">
    <property type="entry name" value="Aminoacid dehydrogenase-like, N-terminal domain"/>
    <property type="match status" value="1"/>
</dbReference>
<dbReference type="InterPro" id="IPR006151">
    <property type="entry name" value="Shikm_DH/Glu-tRNA_Rdtase"/>
</dbReference>
<protein>
    <recommendedName>
        <fullName evidence="2 8">Shikimate dehydrogenase (NADP(+))</fullName>
        <shortName evidence="8">SDH</shortName>
        <ecNumber evidence="2 8">1.1.1.25</ecNumber>
    </recommendedName>
</protein>
<accession>A0ABV6G8Q6</accession>
<dbReference type="NCBIfam" id="NF001310">
    <property type="entry name" value="PRK00258.1-2"/>
    <property type="match status" value="1"/>
</dbReference>
<dbReference type="HAMAP" id="MF_00222">
    <property type="entry name" value="Shikimate_DH_AroE"/>
    <property type="match status" value="1"/>
</dbReference>
<evidence type="ECO:0000256" key="2">
    <source>
        <dbReference type="ARBA" id="ARBA00012962"/>
    </source>
</evidence>
<comment type="subunit">
    <text evidence="8">Homodimer.</text>
</comment>
<feature type="active site" description="Proton acceptor" evidence="8">
    <location>
        <position position="66"/>
    </location>
</feature>
<evidence type="ECO:0000259" key="10">
    <source>
        <dbReference type="Pfam" id="PF08501"/>
    </source>
</evidence>
<dbReference type="Pfam" id="PF18317">
    <property type="entry name" value="SDH_C"/>
    <property type="match status" value="1"/>
</dbReference>
<keyword evidence="13" id="KW-1185">Reference proteome</keyword>
<evidence type="ECO:0000256" key="4">
    <source>
        <dbReference type="ARBA" id="ARBA00022857"/>
    </source>
</evidence>
<feature type="binding site" evidence="8">
    <location>
        <begin position="126"/>
        <end position="130"/>
    </location>
    <ligand>
        <name>NADP(+)</name>
        <dbReference type="ChEBI" id="CHEBI:58349"/>
    </ligand>
</feature>
<dbReference type="SUPFAM" id="SSF51735">
    <property type="entry name" value="NAD(P)-binding Rossmann-fold domains"/>
    <property type="match status" value="1"/>
</dbReference>
<evidence type="ECO:0000259" key="9">
    <source>
        <dbReference type="Pfam" id="PF01488"/>
    </source>
</evidence>
<gene>
    <name evidence="8 12" type="primary">aroE</name>
    <name evidence="12" type="ORF">ACFFHW_17680</name>
</gene>
<feature type="binding site" evidence="8">
    <location>
        <position position="243"/>
    </location>
    <ligand>
        <name>shikimate</name>
        <dbReference type="ChEBI" id="CHEBI:36208"/>
    </ligand>
</feature>
<feature type="domain" description="SDH C-terminal" evidence="11">
    <location>
        <begin position="236"/>
        <end position="266"/>
    </location>
</feature>
<dbReference type="InterPro" id="IPR036291">
    <property type="entry name" value="NAD(P)-bd_dom_sf"/>
</dbReference>